<dbReference type="EMBL" id="LJCR01000011">
    <property type="protein sequence ID" value="KPV54846.1"/>
    <property type="molecule type" value="Genomic_DNA"/>
</dbReference>
<dbReference type="AlphaFoldDB" id="A0A0P9DB00"/>
<protein>
    <submittedName>
        <fullName evidence="1">Uncharacterized protein</fullName>
    </submittedName>
</protein>
<reference evidence="1 2" key="1">
    <citation type="submission" date="2015-09" db="EMBL/GenBank/DDBJ databases">
        <title>Draft genome sequence of Kouleothrix aurantiaca JCM 19913.</title>
        <authorList>
            <person name="Hemp J."/>
        </authorList>
    </citation>
    <scope>NUCLEOTIDE SEQUENCE [LARGE SCALE GENOMIC DNA]</scope>
    <source>
        <strain evidence="1 2">COM-B</strain>
    </source>
</reference>
<evidence type="ECO:0000313" key="2">
    <source>
        <dbReference type="Proteomes" id="UP000050509"/>
    </source>
</evidence>
<organism evidence="1 2">
    <name type="scientific">Kouleothrix aurantiaca</name>
    <dbReference type="NCBI Taxonomy" id="186479"/>
    <lineage>
        <taxon>Bacteria</taxon>
        <taxon>Bacillati</taxon>
        <taxon>Chloroflexota</taxon>
        <taxon>Chloroflexia</taxon>
        <taxon>Chloroflexales</taxon>
        <taxon>Roseiflexineae</taxon>
        <taxon>Roseiflexaceae</taxon>
        <taxon>Kouleothrix</taxon>
    </lineage>
</organism>
<keyword evidence="2" id="KW-1185">Reference proteome</keyword>
<proteinExistence type="predicted"/>
<sequence>MQSATDDTENAANTGTTVRGVLNDGLVDRYWESYTPLSVEIGRPNADGTIAWTHLPTNGMPIHVKQSLRSDPGYSIGADGVPRLHEISLAFNVDGLTAAMRDVIQAAQQIGSALSVGFSAGLRIVDWDELRRLCSNTASRDTVMRAKLRRMLRGYRKQSRL</sequence>
<dbReference type="Proteomes" id="UP000050509">
    <property type="component" value="Unassembled WGS sequence"/>
</dbReference>
<comment type="caution">
    <text evidence="1">The sequence shown here is derived from an EMBL/GenBank/DDBJ whole genome shotgun (WGS) entry which is preliminary data.</text>
</comment>
<name>A0A0P9DB00_9CHLR</name>
<gene>
    <name evidence="1" type="ORF">SE17_01140</name>
</gene>
<evidence type="ECO:0000313" key="1">
    <source>
        <dbReference type="EMBL" id="KPV54846.1"/>
    </source>
</evidence>
<accession>A0A0P9DB00</accession>